<sequence>MSEDTIKTSIEPPPLKKQKFHLIAQQYKSRKTKRQIRLMKKTISNRYSKSRKNYNGLL</sequence>
<reference evidence="1" key="1">
    <citation type="journal article" date="2020" name="Nature">
        <title>Giant virus diversity and host interactions through global metagenomics.</title>
        <authorList>
            <person name="Schulz F."/>
            <person name="Roux S."/>
            <person name="Paez-Espino D."/>
            <person name="Jungbluth S."/>
            <person name="Walsh D.A."/>
            <person name="Denef V.J."/>
            <person name="McMahon K.D."/>
            <person name="Konstantinidis K.T."/>
            <person name="Eloe-Fadrosh E.A."/>
            <person name="Kyrpides N.C."/>
            <person name="Woyke T."/>
        </authorList>
    </citation>
    <scope>NUCLEOTIDE SEQUENCE</scope>
    <source>
        <strain evidence="1">GVMAG-M-3300023179-132</strain>
    </source>
</reference>
<name>A0A6C0E6L4_9ZZZZ</name>
<evidence type="ECO:0000313" key="1">
    <source>
        <dbReference type="EMBL" id="QHT24093.1"/>
    </source>
</evidence>
<accession>A0A6C0E6L4</accession>
<protein>
    <submittedName>
        <fullName evidence="1">Uncharacterized protein</fullName>
    </submittedName>
</protein>
<proteinExistence type="predicted"/>
<dbReference type="EMBL" id="MN739739">
    <property type="protein sequence ID" value="QHT24093.1"/>
    <property type="molecule type" value="Genomic_DNA"/>
</dbReference>
<organism evidence="1">
    <name type="scientific">viral metagenome</name>
    <dbReference type="NCBI Taxonomy" id="1070528"/>
    <lineage>
        <taxon>unclassified sequences</taxon>
        <taxon>metagenomes</taxon>
        <taxon>organismal metagenomes</taxon>
    </lineage>
</organism>
<dbReference type="AlphaFoldDB" id="A0A6C0E6L4"/>